<dbReference type="Proteomes" id="UP000186058">
    <property type="component" value="Unassembled WGS sequence"/>
</dbReference>
<proteinExistence type="predicted"/>
<gene>
    <name evidence="2" type="ORF">A3844_26110</name>
</gene>
<evidence type="ECO:0000259" key="1">
    <source>
        <dbReference type="Pfam" id="PF13349"/>
    </source>
</evidence>
<organism evidence="2 3">
    <name type="scientific">Paenibacillus helianthi</name>
    <dbReference type="NCBI Taxonomy" id="1349432"/>
    <lineage>
        <taxon>Bacteria</taxon>
        <taxon>Bacillati</taxon>
        <taxon>Bacillota</taxon>
        <taxon>Bacilli</taxon>
        <taxon>Bacillales</taxon>
        <taxon>Paenibacillaceae</taxon>
        <taxon>Paenibacillus</taxon>
    </lineage>
</organism>
<name>A0ABX3EH62_9BACL</name>
<dbReference type="RefSeq" id="WP_074109035.1">
    <property type="nucleotide sequence ID" value="NZ_LVWI01000078.1"/>
</dbReference>
<comment type="caution">
    <text evidence="2">The sequence shown here is derived from an EMBL/GenBank/DDBJ whole genome shotgun (WGS) entry which is preliminary data.</text>
</comment>
<accession>A0ABX3EH62</accession>
<dbReference type="EMBL" id="LVWI01000078">
    <property type="protein sequence ID" value="OKP81526.1"/>
    <property type="molecule type" value="Genomic_DNA"/>
</dbReference>
<dbReference type="InterPro" id="IPR025164">
    <property type="entry name" value="Toastrack_DUF4097"/>
</dbReference>
<protein>
    <recommendedName>
        <fullName evidence="1">DUF4097 domain-containing protein</fullName>
    </recommendedName>
</protein>
<evidence type="ECO:0000313" key="3">
    <source>
        <dbReference type="Proteomes" id="UP000186058"/>
    </source>
</evidence>
<evidence type="ECO:0000313" key="2">
    <source>
        <dbReference type="EMBL" id="OKP81526.1"/>
    </source>
</evidence>
<feature type="domain" description="DUF4097" evidence="1">
    <location>
        <begin position="127"/>
        <end position="385"/>
    </location>
</feature>
<sequence length="392" mass="40635">MKLNWKWLLLGAALAVVFFYIGKGYGGPVQARQLSGANSVSEPTGVSASATDVVSEATSAAAESAPDAVSEATTDSVSVPGVISDVISAASTVIGSWQTGAEGVSAGNARYSFDKGITRVDVPEGTESISIANTNGKIEMKQGNGKDIEIHTTVVVNQATAEEARTIADKAGVKVSRGAQLEIKNYSEPYGNIHYPNLELTVTLPKGMKADLQAKTKNGNLSLSDVSSTGKIKLSSVNGNVTAFGPPKDISLHTVNGNVEVSEAKANVDISLTNGNVKAEQIAGTLVAETTNGNLTVKDALAAIEAVTVAGNIHVESRKVGGDWRVTSTVGDVELAWPENAGVVVDAKSALGEMDTDFPLTVKNHKISGKIGQGTYQIHAQSMAGLSLMKKK</sequence>
<reference evidence="2 3" key="1">
    <citation type="submission" date="2016-03" db="EMBL/GenBank/DDBJ databases">
        <authorList>
            <person name="Sant'Anna F.H."/>
            <person name="Ambrosini A."/>
            <person name="Souza R."/>
            <person name="Bach E."/>
            <person name="Fernandes G."/>
            <person name="Balsanelli E."/>
            <person name="Baura V.A."/>
            <person name="Souza E.M."/>
            <person name="Passaglia L."/>
        </authorList>
    </citation>
    <scope>NUCLEOTIDE SEQUENCE [LARGE SCALE GENOMIC DNA]</scope>
    <source>
        <strain evidence="2 3">P26E</strain>
    </source>
</reference>
<keyword evidence="3" id="KW-1185">Reference proteome</keyword>
<dbReference type="Pfam" id="PF13349">
    <property type="entry name" value="DUF4097"/>
    <property type="match status" value="1"/>
</dbReference>